<dbReference type="EMBL" id="JAJJMA010304318">
    <property type="protein sequence ID" value="MCL7048415.1"/>
    <property type="molecule type" value="Genomic_DNA"/>
</dbReference>
<protein>
    <submittedName>
        <fullName evidence="1">Uncharacterized protein</fullName>
    </submittedName>
</protein>
<dbReference type="AlphaFoldDB" id="A0AA41VW95"/>
<dbReference type="Proteomes" id="UP001177140">
    <property type="component" value="Unassembled WGS sequence"/>
</dbReference>
<organism evidence="1 2">
    <name type="scientific">Papaver nudicaule</name>
    <name type="common">Iceland poppy</name>
    <dbReference type="NCBI Taxonomy" id="74823"/>
    <lineage>
        <taxon>Eukaryota</taxon>
        <taxon>Viridiplantae</taxon>
        <taxon>Streptophyta</taxon>
        <taxon>Embryophyta</taxon>
        <taxon>Tracheophyta</taxon>
        <taxon>Spermatophyta</taxon>
        <taxon>Magnoliopsida</taxon>
        <taxon>Ranunculales</taxon>
        <taxon>Papaveraceae</taxon>
        <taxon>Papaveroideae</taxon>
        <taxon>Papaver</taxon>
    </lineage>
</organism>
<name>A0AA41VW95_PAPNU</name>
<reference evidence="1" key="1">
    <citation type="submission" date="2022-03" db="EMBL/GenBank/DDBJ databases">
        <title>A functionally conserved STORR gene fusion in Papaver species that diverged 16.8 million years ago.</title>
        <authorList>
            <person name="Catania T."/>
        </authorList>
    </citation>
    <scope>NUCLEOTIDE SEQUENCE</scope>
    <source>
        <strain evidence="1">S-191538</strain>
    </source>
</reference>
<evidence type="ECO:0000313" key="2">
    <source>
        <dbReference type="Proteomes" id="UP001177140"/>
    </source>
</evidence>
<gene>
    <name evidence="1" type="ORF">MKW94_023344</name>
</gene>
<feature type="non-terminal residue" evidence="1">
    <location>
        <position position="1"/>
    </location>
</feature>
<comment type="caution">
    <text evidence="1">The sequence shown here is derived from an EMBL/GenBank/DDBJ whole genome shotgun (WGS) entry which is preliminary data.</text>
</comment>
<evidence type="ECO:0000313" key="1">
    <source>
        <dbReference type="EMBL" id="MCL7048415.1"/>
    </source>
</evidence>
<sequence length="62" mass="6884">VMAYSDGHVKAEFQNVIDSASTFKKPSCLSASILWNQQRGEGQPLRFALGFNSDFPQFNSSK</sequence>
<feature type="non-terminal residue" evidence="1">
    <location>
        <position position="62"/>
    </location>
</feature>
<proteinExistence type="predicted"/>
<accession>A0AA41VW95</accession>
<keyword evidence="2" id="KW-1185">Reference proteome</keyword>